<feature type="domain" description="PRC-barrel" evidence="1">
    <location>
        <begin position="7"/>
        <end position="76"/>
    </location>
</feature>
<dbReference type="SUPFAM" id="SSF50346">
    <property type="entry name" value="PRC-barrel domain"/>
    <property type="match status" value="1"/>
</dbReference>
<reference evidence="4" key="1">
    <citation type="submission" date="2023-07" db="EMBL/GenBank/DDBJ databases">
        <title>30 novel species of actinomycetes from the DSMZ collection.</title>
        <authorList>
            <person name="Nouioui I."/>
        </authorList>
    </citation>
    <scope>NUCLEOTIDE SEQUENCE [LARGE SCALE GENOMIC DNA]</scope>
    <source>
        <strain evidence="4">DSM 44399</strain>
    </source>
</reference>
<proteinExistence type="predicted"/>
<comment type="caution">
    <text evidence="3">The sequence shown here is derived from an EMBL/GenBank/DDBJ whole genome shotgun (WGS) entry which is preliminary data.</text>
</comment>
<evidence type="ECO:0000313" key="3">
    <source>
        <dbReference type="EMBL" id="MDT0263049.1"/>
    </source>
</evidence>
<dbReference type="PANTHER" id="PTHR38463">
    <property type="entry name" value="STRESS RESPONSE PROTEIN YSNF"/>
    <property type="match status" value="1"/>
</dbReference>
<organism evidence="3 4">
    <name type="scientific">Jatrophihabitans lederbergiae</name>
    <dbReference type="NCBI Taxonomy" id="3075547"/>
    <lineage>
        <taxon>Bacteria</taxon>
        <taxon>Bacillati</taxon>
        <taxon>Actinomycetota</taxon>
        <taxon>Actinomycetes</taxon>
        <taxon>Jatrophihabitantales</taxon>
        <taxon>Jatrophihabitantaceae</taxon>
        <taxon>Jatrophihabitans</taxon>
    </lineage>
</organism>
<dbReference type="Gene3D" id="3.90.50.10">
    <property type="entry name" value="Photosynthetic Reaction Center, subunit H, domain 2"/>
    <property type="match status" value="1"/>
</dbReference>
<dbReference type="Pfam" id="PF05239">
    <property type="entry name" value="PRC"/>
    <property type="match status" value="1"/>
</dbReference>
<dbReference type="PANTHER" id="PTHR38463:SF1">
    <property type="entry name" value="STRESS RESPONSE PROTEIN YSNF"/>
    <property type="match status" value="1"/>
</dbReference>
<protein>
    <submittedName>
        <fullName evidence="3">PRC and DUF2382 domain-containing protein</fullName>
    </submittedName>
</protein>
<evidence type="ECO:0000259" key="1">
    <source>
        <dbReference type="Pfam" id="PF05239"/>
    </source>
</evidence>
<dbReference type="InterPro" id="IPR027275">
    <property type="entry name" value="PRC-brl_dom"/>
</dbReference>
<gene>
    <name evidence="3" type="ORF">RM423_16790</name>
</gene>
<dbReference type="Pfam" id="PF09557">
    <property type="entry name" value="DUF2382"/>
    <property type="match status" value="1"/>
</dbReference>
<dbReference type="InterPro" id="IPR011033">
    <property type="entry name" value="PRC_barrel-like_sf"/>
</dbReference>
<sequence>MAEPIPLRDLIGRNAVDADGNKVGKVGQIYVDDETGEPQWITVRTGMFGGSRENFAPLAGCRMDGDELVLAVSKDVVKGAPDLDAEGHLAENDNDALFEYYAAFLGTGRARGTGFAGAGDDAGWTAGEAIIRSEERLHIGTERVAAARARLRKYVVTETVTQTVGLRHEEVRIEREPITEANRDAALHRGNLTEQEYEVILHSERPVVSKETVPVERVRLQTETVTEQIDITTPVRKEQIDGLEMVEGTHS</sequence>
<accession>A0ABU2JED9</accession>
<feature type="domain" description="DUF2382" evidence="2">
    <location>
        <begin position="132"/>
        <end position="241"/>
    </location>
</feature>
<dbReference type="InterPro" id="IPR014747">
    <property type="entry name" value="Bac_photo_RC_H_C"/>
</dbReference>
<evidence type="ECO:0000259" key="2">
    <source>
        <dbReference type="Pfam" id="PF09557"/>
    </source>
</evidence>
<name>A0ABU2JED9_9ACTN</name>
<dbReference type="InterPro" id="IPR019060">
    <property type="entry name" value="DUF2382"/>
</dbReference>
<dbReference type="EMBL" id="JAVREH010000027">
    <property type="protein sequence ID" value="MDT0263049.1"/>
    <property type="molecule type" value="Genomic_DNA"/>
</dbReference>
<evidence type="ECO:0000313" key="4">
    <source>
        <dbReference type="Proteomes" id="UP001183176"/>
    </source>
</evidence>
<dbReference type="Proteomes" id="UP001183176">
    <property type="component" value="Unassembled WGS sequence"/>
</dbReference>
<dbReference type="RefSeq" id="WP_311424195.1">
    <property type="nucleotide sequence ID" value="NZ_JAVREH010000027.1"/>
</dbReference>
<keyword evidence="4" id="KW-1185">Reference proteome</keyword>
<dbReference type="InterPro" id="IPR052967">
    <property type="entry name" value="Stress_Response_Assoc"/>
</dbReference>